<keyword evidence="2" id="KW-1185">Reference proteome</keyword>
<dbReference type="Proteomes" id="UP001230188">
    <property type="component" value="Unassembled WGS sequence"/>
</dbReference>
<proteinExistence type="predicted"/>
<dbReference type="EMBL" id="JAQMWT010000553">
    <property type="protein sequence ID" value="KAJ8599557.1"/>
    <property type="molecule type" value="Genomic_DNA"/>
</dbReference>
<gene>
    <name evidence="1" type="ORF">CTAYLR_007128</name>
</gene>
<dbReference type="SUPFAM" id="SSF53335">
    <property type="entry name" value="S-adenosyl-L-methionine-dependent methyltransferases"/>
    <property type="match status" value="1"/>
</dbReference>
<dbReference type="AlphaFoldDB" id="A0AAD7U8Y0"/>
<dbReference type="Gene3D" id="3.40.50.150">
    <property type="entry name" value="Vaccinia Virus protein VP39"/>
    <property type="match status" value="1"/>
</dbReference>
<dbReference type="InterPro" id="IPR019410">
    <property type="entry name" value="Methyltransf_16"/>
</dbReference>
<reference evidence="1" key="1">
    <citation type="submission" date="2023-01" db="EMBL/GenBank/DDBJ databases">
        <title>Metagenome sequencing of chrysophaentin producing Chrysophaeum taylorii.</title>
        <authorList>
            <person name="Davison J."/>
            <person name="Bewley C."/>
        </authorList>
    </citation>
    <scope>NUCLEOTIDE SEQUENCE</scope>
    <source>
        <strain evidence="1">NIES-1699</strain>
    </source>
</reference>
<sequence>MEEGHLFFGDYCSASDEEDNVEEEIVVVAIEGAPAVRLPQQKRRGIGFQLWPAARFLCEELAEHWPGGKRAIELGCGVGLCGIFAAKRFGCSVVMTDLPEVLDASRRATSMNGGCCDVRPLPWGQNVEAAAVPCGGVDVVLAADVVYWEKLHEPLRRTLRVLLEDYGATAIVAHAKRWRRDEKFFAACRKRFDLRVLVERVVRPEGPTERRQVYRLYRLDARRRGVT</sequence>
<dbReference type="InterPro" id="IPR029063">
    <property type="entry name" value="SAM-dependent_MTases_sf"/>
</dbReference>
<evidence type="ECO:0000313" key="1">
    <source>
        <dbReference type="EMBL" id="KAJ8599557.1"/>
    </source>
</evidence>
<organism evidence="1 2">
    <name type="scientific">Chrysophaeum taylorii</name>
    <dbReference type="NCBI Taxonomy" id="2483200"/>
    <lineage>
        <taxon>Eukaryota</taxon>
        <taxon>Sar</taxon>
        <taxon>Stramenopiles</taxon>
        <taxon>Ochrophyta</taxon>
        <taxon>Pelagophyceae</taxon>
        <taxon>Pelagomonadales</taxon>
        <taxon>Pelagomonadaceae</taxon>
        <taxon>Chrysophaeum</taxon>
    </lineage>
</organism>
<accession>A0AAD7U8Y0</accession>
<comment type="caution">
    <text evidence="1">The sequence shown here is derived from an EMBL/GenBank/DDBJ whole genome shotgun (WGS) entry which is preliminary data.</text>
</comment>
<evidence type="ECO:0000313" key="2">
    <source>
        <dbReference type="Proteomes" id="UP001230188"/>
    </source>
</evidence>
<dbReference type="CDD" id="cd02440">
    <property type="entry name" value="AdoMet_MTases"/>
    <property type="match status" value="1"/>
</dbReference>
<name>A0AAD7U8Y0_9STRA</name>
<protein>
    <submittedName>
        <fullName evidence="1">Uncharacterized protein</fullName>
    </submittedName>
</protein>
<dbReference type="PANTHER" id="PTHR14614">
    <property type="entry name" value="HEPATOCELLULAR CARCINOMA-ASSOCIATED ANTIGEN"/>
    <property type="match status" value="1"/>
</dbReference>
<dbReference type="Pfam" id="PF10294">
    <property type="entry name" value="Methyltransf_16"/>
    <property type="match status" value="1"/>
</dbReference>
<dbReference type="PANTHER" id="PTHR14614:SF132">
    <property type="entry name" value="PROTEIN-LYSINE METHYLTRANSFERASE C42C1.13"/>
    <property type="match status" value="1"/>
</dbReference>